<name>A0A4P8PNW7_AMMMO</name>
<geneLocation type="mitochondrion" evidence="1"/>
<protein>
    <submittedName>
        <fullName evidence="1">Uncharacterized protein</fullName>
    </submittedName>
</protein>
<proteinExistence type="predicted"/>
<reference evidence="1" key="1">
    <citation type="journal article" date="2019" name="Plant Syst. Evol.">
        <title>Analyses of mitochondrial genomes of the genus Ammopiptanthus provide new insights into the evolution of legume plants.</title>
        <authorList>
            <person name="Feng L."/>
            <person name="Li N."/>
            <person name="Yang W."/>
            <person name="Li Y."/>
            <person name="Wang C.-M."/>
            <person name="Tong S.-W."/>
            <person name="He J.-X."/>
        </authorList>
    </citation>
    <scope>NUCLEOTIDE SEQUENCE</scope>
</reference>
<gene>
    <name evidence="1" type="primary">orf157</name>
</gene>
<organism evidence="1">
    <name type="scientific">Ammopiptanthus mongolicus</name>
    <name type="common">Piptanthus mongolicus</name>
    <dbReference type="NCBI Taxonomy" id="126911"/>
    <lineage>
        <taxon>Eukaryota</taxon>
        <taxon>Viridiplantae</taxon>
        <taxon>Streptophyta</taxon>
        <taxon>Embryophyta</taxon>
        <taxon>Tracheophyta</taxon>
        <taxon>Spermatophyta</taxon>
        <taxon>Magnoliopsida</taxon>
        <taxon>eudicotyledons</taxon>
        <taxon>Gunneridae</taxon>
        <taxon>Pentapetalae</taxon>
        <taxon>rosids</taxon>
        <taxon>fabids</taxon>
        <taxon>Fabales</taxon>
        <taxon>Fabaceae</taxon>
        <taxon>Papilionoideae</taxon>
        <taxon>50 kb inversion clade</taxon>
        <taxon>genistoids sensu lato</taxon>
        <taxon>core genistoids</taxon>
        <taxon>Sophoreae</taxon>
        <taxon>Ammopiptanthus</taxon>
    </lineage>
</organism>
<dbReference type="EMBL" id="MG011535">
    <property type="protein sequence ID" value="QCQ81962.1"/>
    <property type="molecule type" value="Genomic_DNA"/>
</dbReference>
<accession>A0A4P8PNW7</accession>
<keyword evidence="1" id="KW-0496">Mitochondrion</keyword>
<evidence type="ECO:0000313" key="1">
    <source>
        <dbReference type="EMBL" id="QCQ81962.1"/>
    </source>
</evidence>
<dbReference type="AlphaFoldDB" id="A0A4P8PNW7"/>
<sequence length="101" mass="10637">MVELLTSLPLNRISFSAPSLIQQSGAHLPGKGREIGRIPPLTYLKKSLSPPLSLSLASTFTYLLASVVDFAPSAPELNKQFSGCSLLNEAIGTAALIALSQ</sequence>